<name>A0AA47GGF2_9LACO</name>
<comment type="catalytic activity">
    <reaction evidence="1">
        <text>a uridine in RNA = a pseudouridine in RNA</text>
        <dbReference type="Rhea" id="RHEA:48348"/>
        <dbReference type="Rhea" id="RHEA-COMP:12068"/>
        <dbReference type="Rhea" id="RHEA-COMP:12069"/>
        <dbReference type="ChEBI" id="CHEBI:65314"/>
        <dbReference type="ChEBI" id="CHEBI:65315"/>
    </reaction>
</comment>
<evidence type="ECO:0000259" key="6">
    <source>
        <dbReference type="Pfam" id="PF00849"/>
    </source>
</evidence>
<dbReference type="CDD" id="cd02869">
    <property type="entry name" value="PseudoU_synth_RluA_like"/>
    <property type="match status" value="1"/>
</dbReference>
<evidence type="ECO:0000256" key="1">
    <source>
        <dbReference type="ARBA" id="ARBA00000073"/>
    </source>
</evidence>
<feature type="domain" description="Pseudouridine synthase RsuA/RluA-like" evidence="6">
    <location>
        <begin position="89"/>
        <end position="236"/>
    </location>
</feature>
<dbReference type="Pfam" id="PF00849">
    <property type="entry name" value="PseudoU_synth_2"/>
    <property type="match status" value="1"/>
</dbReference>
<dbReference type="GO" id="GO:0009982">
    <property type="term" value="F:pseudouridine synthase activity"/>
    <property type="evidence" value="ECO:0007669"/>
    <property type="project" value="InterPro"/>
</dbReference>
<evidence type="ECO:0000256" key="3">
    <source>
        <dbReference type="ARBA" id="ARBA00023235"/>
    </source>
</evidence>
<dbReference type="InterPro" id="IPR006224">
    <property type="entry name" value="PsdUridine_synth_RluA-like_CS"/>
</dbReference>
<dbReference type="Gene3D" id="3.30.2350.10">
    <property type="entry name" value="Pseudouridine synthase"/>
    <property type="match status" value="1"/>
</dbReference>
<dbReference type="AlphaFoldDB" id="A0AA47GGF2"/>
<dbReference type="EMBL" id="CP084389">
    <property type="protein sequence ID" value="UZX29123.1"/>
    <property type="molecule type" value="Genomic_DNA"/>
</dbReference>
<gene>
    <name evidence="7" type="ORF">LDX53_05900</name>
</gene>
<keyword evidence="3" id="KW-0413">Isomerase</keyword>
<dbReference type="Proteomes" id="UP001164557">
    <property type="component" value="Chromosome"/>
</dbReference>
<dbReference type="PANTHER" id="PTHR21600">
    <property type="entry name" value="MITOCHONDRIAL RNA PSEUDOURIDINE SYNTHASE"/>
    <property type="match status" value="1"/>
</dbReference>
<evidence type="ECO:0000313" key="7">
    <source>
        <dbReference type="EMBL" id="UZX29123.1"/>
    </source>
</evidence>
<reference evidence="7" key="1">
    <citation type="submission" date="2021-09" db="EMBL/GenBank/DDBJ databases">
        <title>Lactobacillus species from Apis mellifera, Switzerland.</title>
        <authorList>
            <person name="Pfister J."/>
            <person name="Brown A."/>
            <person name="Neumann P."/>
            <person name="Collaud A."/>
            <person name="Retschnig G."/>
            <person name="Perreten V."/>
        </authorList>
    </citation>
    <scope>NUCLEOTIDE SEQUENCE</scope>
    <source>
        <strain evidence="7">IBH002</strain>
    </source>
</reference>
<dbReference type="GO" id="GO:0140098">
    <property type="term" value="F:catalytic activity, acting on RNA"/>
    <property type="evidence" value="ECO:0007669"/>
    <property type="project" value="UniProtKB-ARBA"/>
</dbReference>
<dbReference type="SUPFAM" id="SSF55120">
    <property type="entry name" value="Pseudouridine synthase"/>
    <property type="match status" value="1"/>
</dbReference>
<evidence type="ECO:0000256" key="5">
    <source>
        <dbReference type="ARBA" id="ARBA00033164"/>
    </source>
</evidence>
<dbReference type="RefSeq" id="WP_046327335.1">
    <property type="nucleotide sequence ID" value="NZ_CP084389.1"/>
</dbReference>
<sequence>MSYYFTLNYPQKLKPCSVSDLLRLLLIPRKWRHFLRTERKILINGKYHSFNQLIYPKDKIELWLDHVETKQNTYPASGNLPDVIFENQNILIINKPAGQKTHPNLAETDTALNDCATYLGYSPFIVHRLDMLTSGLLLVAKNPAVVPILNRELVSKTFHREYLAVIDFLKPFPQKGTISLPIGQDPLDQRKRIVTASGLKSVTHYQVLKILSRQTALVQLALETGRTHQIRVHLAALGCPIVGDPLYNANFKNEEFLHLTAYQISLISPFTFKRINVKLSKDKISLFTDIA</sequence>
<dbReference type="PROSITE" id="PS01129">
    <property type="entry name" value="PSI_RLU"/>
    <property type="match status" value="1"/>
</dbReference>
<dbReference type="InterPro" id="IPR006145">
    <property type="entry name" value="PsdUridine_synth_RsuA/RluA"/>
</dbReference>
<evidence type="ECO:0000256" key="4">
    <source>
        <dbReference type="ARBA" id="ARBA00031870"/>
    </source>
</evidence>
<keyword evidence="8" id="KW-1185">Reference proteome</keyword>
<comment type="similarity">
    <text evidence="2">Belongs to the pseudouridine synthase RluA family.</text>
</comment>
<proteinExistence type="inferred from homology"/>
<evidence type="ECO:0000256" key="2">
    <source>
        <dbReference type="ARBA" id="ARBA00010876"/>
    </source>
</evidence>
<dbReference type="InterPro" id="IPR050188">
    <property type="entry name" value="RluA_PseudoU_synthase"/>
</dbReference>
<protein>
    <recommendedName>
        <fullName evidence="4">RNA pseudouridylate synthase</fullName>
    </recommendedName>
    <alternativeName>
        <fullName evidence="5">RNA-uridine isomerase</fullName>
    </alternativeName>
</protein>
<dbReference type="PANTHER" id="PTHR21600:SF44">
    <property type="entry name" value="RIBOSOMAL LARGE SUBUNIT PSEUDOURIDINE SYNTHASE D"/>
    <property type="match status" value="1"/>
</dbReference>
<dbReference type="GO" id="GO:0003723">
    <property type="term" value="F:RNA binding"/>
    <property type="evidence" value="ECO:0007669"/>
    <property type="project" value="InterPro"/>
</dbReference>
<accession>A0AA47GGF2</accession>
<organism evidence="7 8">
    <name type="scientific">Lactobacillus helsingborgensis</name>
    <dbReference type="NCBI Taxonomy" id="1218494"/>
    <lineage>
        <taxon>Bacteria</taxon>
        <taxon>Bacillati</taxon>
        <taxon>Bacillota</taxon>
        <taxon>Bacilli</taxon>
        <taxon>Lactobacillales</taxon>
        <taxon>Lactobacillaceae</taxon>
        <taxon>Lactobacillus</taxon>
    </lineage>
</organism>
<evidence type="ECO:0000313" key="8">
    <source>
        <dbReference type="Proteomes" id="UP001164557"/>
    </source>
</evidence>
<dbReference type="InterPro" id="IPR020103">
    <property type="entry name" value="PsdUridine_synth_cat_dom_sf"/>
</dbReference>
<dbReference type="GO" id="GO:0000455">
    <property type="term" value="P:enzyme-directed rRNA pseudouridine synthesis"/>
    <property type="evidence" value="ECO:0007669"/>
    <property type="project" value="TreeGrafter"/>
</dbReference>